<evidence type="ECO:0000256" key="3">
    <source>
        <dbReference type="ARBA" id="ARBA00022630"/>
    </source>
</evidence>
<accession>A0ABP0TEE3</accession>
<keyword evidence="3" id="KW-0285">Flavoprotein</keyword>
<evidence type="ECO:0000256" key="4">
    <source>
        <dbReference type="ARBA" id="ARBA00022827"/>
    </source>
</evidence>
<dbReference type="SUPFAM" id="SSF56176">
    <property type="entry name" value="FAD-binding/transporter-associated domain-like"/>
    <property type="match status" value="1"/>
</dbReference>
<evidence type="ECO:0000256" key="5">
    <source>
        <dbReference type="ARBA" id="ARBA00023002"/>
    </source>
</evidence>
<dbReference type="EMBL" id="OZ019902">
    <property type="protein sequence ID" value="CAK9194488.1"/>
    <property type="molecule type" value="Genomic_DNA"/>
</dbReference>
<dbReference type="Pfam" id="PF02913">
    <property type="entry name" value="FAD-oxidase_C"/>
    <property type="match status" value="1"/>
</dbReference>
<dbReference type="InterPro" id="IPR051264">
    <property type="entry name" value="FAD-oxidored/transferase_4"/>
</dbReference>
<gene>
    <name evidence="7" type="ORF">CSSPTR1EN2_LOCUS2551</name>
</gene>
<name>A0ABP0TEE3_9BRYO</name>
<reference evidence="7" key="1">
    <citation type="submission" date="2024-02" db="EMBL/GenBank/DDBJ databases">
        <authorList>
            <consortium name="ELIXIR-Norway"/>
            <consortium name="Elixir Norway"/>
        </authorList>
    </citation>
    <scope>NUCLEOTIDE SEQUENCE</scope>
</reference>
<comment type="cofactor">
    <cofactor evidence="1">
        <name>FAD</name>
        <dbReference type="ChEBI" id="CHEBI:57692"/>
    </cofactor>
</comment>
<dbReference type="Gene3D" id="3.30.70.2190">
    <property type="match status" value="1"/>
</dbReference>
<dbReference type="PANTHER" id="PTHR43716">
    <property type="entry name" value="D-2-HYDROXYGLUTARATE DEHYDROGENASE, MITOCHONDRIAL"/>
    <property type="match status" value="1"/>
</dbReference>
<evidence type="ECO:0000256" key="1">
    <source>
        <dbReference type="ARBA" id="ARBA00001974"/>
    </source>
</evidence>
<dbReference type="InterPro" id="IPR016169">
    <property type="entry name" value="FAD-bd_PCMH_sub2"/>
</dbReference>
<feature type="domain" description="FAD-binding PCMH-type" evidence="6">
    <location>
        <begin position="137"/>
        <end position="316"/>
    </location>
</feature>
<dbReference type="Gene3D" id="3.30.43.10">
    <property type="entry name" value="Uridine Diphospho-n-acetylenolpyruvylglucosamine Reductase, domain 2"/>
    <property type="match status" value="1"/>
</dbReference>
<dbReference type="InterPro" id="IPR036318">
    <property type="entry name" value="FAD-bd_PCMH-like_sf"/>
</dbReference>
<dbReference type="PROSITE" id="PS51387">
    <property type="entry name" value="FAD_PCMH"/>
    <property type="match status" value="1"/>
</dbReference>
<evidence type="ECO:0000256" key="2">
    <source>
        <dbReference type="ARBA" id="ARBA00008000"/>
    </source>
</evidence>
<dbReference type="CDD" id="cd00590">
    <property type="entry name" value="RRM_SF"/>
    <property type="match status" value="1"/>
</dbReference>
<dbReference type="InterPro" id="IPR016166">
    <property type="entry name" value="FAD-bd_PCMH"/>
</dbReference>
<proteinExistence type="inferred from homology"/>
<protein>
    <recommendedName>
        <fullName evidence="6">FAD-binding PCMH-type domain-containing protein</fullName>
    </recommendedName>
</protein>
<keyword evidence="5" id="KW-0560">Oxidoreductase</keyword>
<dbReference type="Pfam" id="PF01565">
    <property type="entry name" value="FAD_binding_4"/>
    <property type="match status" value="1"/>
</dbReference>
<comment type="similarity">
    <text evidence="2">Belongs to the FAD-binding oxidoreductase/transferase type 4 family.</text>
</comment>
<dbReference type="InterPro" id="IPR006094">
    <property type="entry name" value="Oxid_FAD_bind_N"/>
</dbReference>
<dbReference type="InterPro" id="IPR016171">
    <property type="entry name" value="Vanillyl_alc_oxidase_C-sub2"/>
</dbReference>
<sequence>MWRRSKHACLRATQFAKLLFSPHLADSSYLHISTGLHLPVLLSADVQSTCNAGESTGIRIVCGVYMNWKRPLNQQFWKHWQRGLATSPGATKVFRDPRFAKLEESDMQHFQEIVGDKGVIVDSSELEVANTDWMNKYHGQSQLLLRPQTTQQVAEILKFCNSRCLAVVPQGGNTGLVGGSVPVFDEIILNLGAMKSILSFDEVSGILVCEAGCILENLDTFVGTKGFTMPLDLGAKGSCQIGGNVSTNAGGLRLLRYGSLHGNVLGLEVVLANGTVVDMLGTLRKDNTGYDLKQLFIGGEGTLGVVTKVSILTPPKLASTNVAFLACEDYESCQNALKEAKKQLGEILSAFEFIDRPALDMALCHLEGTRDPLPSKHNFYLLVETTGSNEAHDKEKLDAFLEAGMELGYFVDGTVAQDSTQAGSFWEIREGISEALVKAGAVYKYDLSVPIKSFYRIVEDLRAQLGNAAVVVAYGHLGDGNVHLNVSAPKYDEQLLAKIEPFVYEWTAACKGSVSAEHGLGFMKPHALHYSKSEEAIHLMEGFKKLLDPKGILNPYKVLPACAATSTCFVSV</sequence>
<dbReference type="SUPFAM" id="SSF55103">
    <property type="entry name" value="FAD-linked oxidases, C-terminal domain"/>
    <property type="match status" value="1"/>
</dbReference>
<keyword evidence="4" id="KW-0274">FAD</keyword>
<organism evidence="7 8">
    <name type="scientific">Sphagnum troendelagicum</name>
    <dbReference type="NCBI Taxonomy" id="128251"/>
    <lineage>
        <taxon>Eukaryota</taxon>
        <taxon>Viridiplantae</taxon>
        <taxon>Streptophyta</taxon>
        <taxon>Embryophyta</taxon>
        <taxon>Bryophyta</taxon>
        <taxon>Sphagnophytina</taxon>
        <taxon>Sphagnopsida</taxon>
        <taxon>Sphagnales</taxon>
        <taxon>Sphagnaceae</taxon>
        <taxon>Sphagnum</taxon>
    </lineage>
</organism>
<evidence type="ECO:0000313" key="8">
    <source>
        <dbReference type="Proteomes" id="UP001497512"/>
    </source>
</evidence>
<evidence type="ECO:0000313" key="7">
    <source>
        <dbReference type="EMBL" id="CAK9194488.1"/>
    </source>
</evidence>
<dbReference type="InterPro" id="IPR016164">
    <property type="entry name" value="FAD-linked_Oxase-like_C"/>
</dbReference>
<dbReference type="Gene3D" id="3.30.465.10">
    <property type="match status" value="1"/>
</dbReference>
<evidence type="ECO:0000259" key="6">
    <source>
        <dbReference type="PROSITE" id="PS51387"/>
    </source>
</evidence>
<dbReference type="Proteomes" id="UP001497512">
    <property type="component" value="Chromosome 10"/>
</dbReference>
<dbReference type="PANTHER" id="PTHR43716:SF1">
    <property type="entry name" value="D-2-HYDROXYGLUTARATE DEHYDROGENASE, MITOCHONDRIAL"/>
    <property type="match status" value="1"/>
</dbReference>
<dbReference type="Gene3D" id="1.10.45.10">
    <property type="entry name" value="Vanillyl-alcohol Oxidase, Chain A, domain 4"/>
    <property type="match status" value="1"/>
</dbReference>
<dbReference type="Gene3D" id="3.30.70.2740">
    <property type="match status" value="1"/>
</dbReference>
<dbReference type="InterPro" id="IPR016167">
    <property type="entry name" value="FAD-bd_PCMH_sub1"/>
</dbReference>
<dbReference type="InterPro" id="IPR004113">
    <property type="entry name" value="FAD-bd_oxidored_4_C"/>
</dbReference>
<keyword evidence="8" id="KW-1185">Reference proteome</keyword>